<reference evidence="3" key="1">
    <citation type="journal article" date="2019" name="Int. J. Syst. Evol. Microbiol.">
        <title>The Global Catalogue of Microorganisms (GCM) 10K type strain sequencing project: providing services to taxonomists for standard genome sequencing and annotation.</title>
        <authorList>
            <consortium name="The Broad Institute Genomics Platform"/>
            <consortium name="The Broad Institute Genome Sequencing Center for Infectious Disease"/>
            <person name="Wu L."/>
            <person name="Ma J."/>
        </authorList>
    </citation>
    <scope>NUCLEOTIDE SEQUENCE [LARGE SCALE GENOMIC DNA]</scope>
    <source>
        <strain evidence="3">CGMCC 1.16031</strain>
    </source>
</reference>
<evidence type="ECO:0000313" key="3">
    <source>
        <dbReference type="Proteomes" id="UP001596364"/>
    </source>
</evidence>
<keyword evidence="3" id="KW-1185">Reference proteome</keyword>
<name>A0ABW1XNY4_9ALTE</name>
<dbReference type="RefSeq" id="WP_131258612.1">
    <property type="nucleotide sequence ID" value="NZ_JBHSUS010000001.1"/>
</dbReference>
<accession>A0ABW1XNY4</accession>
<dbReference type="EMBL" id="JBHSUS010000001">
    <property type="protein sequence ID" value="MFC6441048.1"/>
    <property type="molecule type" value="Genomic_DNA"/>
</dbReference>
<proteinExistence type="predicted"/>
<sequence>MSNQRPVGFKNKFGRTVPYNPGLAKVAATFGLLPVFDEEELEANMSGPVKVTKAKAKAPAKVTKAAAEPKAE</sequence>
<evidence type="ECO:0000313" key="2">
    <source>
        <dbReference type="EMBL" id="MFC6441048.1"/>
    </source>
</evidence>
<organism evidence="2 3">
    <name type="scientific">Pseudobowmanella zhangzhouensis</name>
    <dbReference type="NCBI Taxonomy" id="1537679"/>
    <lineage>
        <taxon>Bacteria</taxon>
        <taxon>Pseudomonadati</taxon>
        <taxon>Pseudomonadota</taxon>
        <taxon>Gammaproteobacteria</taxon>
        <taxon>Alteromonadales</taxon>
        <taxon>Alteromonadaceae</taxon>
    </lineage>
</organism>
<dbReference type="Proteomes" id="UP001596364">
    <property type="component" value="Unassembled WGS sequence"/>
</dbReference>
<evidence type="ECO:0000256" key="1">
    <source>
        <dbReference type="SAM" id="MobiDB-lite"/>
    </source>
</evidence>
<comment type="caution">
    <text evidence="2">The sequence shown here is derived from an EMBL/GenBank/DDBJ whole genome shotgun (WGS) entry which is preliminary data.</text>
</comment>
<protein>
    <submittedName>
        <fullName evidence="2">Uncharacterized protein</fullName>
    </submittedName>
</protein>
<feature type="region of interest" description="Disordered" evidence="1">
    <location>
        <begin position="50"/>
        <end position="72"/>
    </location>
</feature>
<gene>
    <name evidence="2" type="ORF">ACFP85_12915</name>
</gene>